<evidence type="ECO:0000256" key="4">
    <source>
        <dbReference type="ARBA" id="ARBA00022603"/>
    </source>
</evidence>
<proteinExistence type="inferred from homology"/>
<evidence type="ECO:0000256" key="2">
    <source>
        <dbReference type="ARBA" id="ARBA00008711"/>
    </source>
</evidence>
<dbReference type="Gene3D" id="3.30.160.70">
    <property type="entry name" value="Methylated DNA-protein cysteine methyltransferase domain"/>
    <property type="match status" value="1"/>
</dbReference>
<evidence type="ECO:0000256" key="8">
    <source>
        <dbReference type="ARBA" id="ARBA00049348"/>
    </source>
</evidence>
<protein>
    <recommendedName>
        <fullName evidence="3">methylated-DNA--[protein]-cysteine S-methyltransferase</fullName>
        <ecNumber evidence="3">2.1.1.63</ecNumber>
    </recommendedName>
</protein>
<dbReference type="EMBL" id="PSNW01000007">
    <property type="protein sequence ID" value="PPE73434.1"/>
    <property type="molecule type" value="Genomic_DNA"/>
</dbReference>
<dbReference type="InterPro" id="IPR001497">
    <property type="entry name" value="MethylDNA_cys_MeTrfase_AS"/>
</dbReference>
<evidence type="ECO:0000256" key="5">
    <source>
        <dbReference type="ARBA" id="ARBA00022679"/>
    </source>
</evidence>
<feature type="domain" description="Methylguanine DNA methyltransferase ribonuclease-like" evidence="10">
    <location>
        <begin position="32"/>
        <end position="104"/>
    </location>
</feature>
<evidence type="ECO:0000313" key="11">
    <source>
        <dbReference type="EMBL" id="PPE73434.1"/>
    </source>
</evidence>
<comment type="catalytic activity">
    <reaction evidence="8">
        <text>a 6-O-methyl-2'-deoxyguanosine in DNA + L-cysteinyl-[protein] = S-methyl-L-cysteinyl-[protein] + a 2'-deoxyguanosine in DNA</text>
        <dbReference type="Rhea" id="RHEA:24000"/>
        <dbReference type="Rhea" id="RHEA-COMP:10131"/>
        <dbReference type="Rhea" id="RHEA-COMP:10132"/>
        <dbReference type="Rhea" id="RHEA-COMP:11367"/>
        <dbReference type="Rhea" id="RHEA-COMP:11368"/>
        <dbReference type="ChEBI" id="CHEBI:29950"/>
        <dbReference type="ChEBI" id="CHEBI:82612"/>
        <dbReference type="ChEBI" id="CHEBI:85445"/>
        <dbReference type="ChEBI" id="CHEBI:85448"/>
        <dbReference type="EC" id="2.1.1.63"/>
    </reaction>
</comment>
<name>A0A2S5TEL3_9GAMM</name>
<dbReference type="InterPro" id="IPR008332">
    <property type="entry name" value="MethylG_MeTrfase_N"/>
</dbReference>
<dbReference type="FunFam" id="1.10.10.10:FF:000214">
    <property type="entry name" value="Methylated-DNA--protein-cysteine methyltransferase"/>
    <property type="match status" value="1"/>
</dbReference>
<evidence type="ECO:0000256" key="1">
    <source>
        <dbReference type="ARBA" id="ARBA00001286"/>
    </source>
</evidence>
<dbReference type="OrthoDB" id="9802228at2"/>
<feature type="domain" description="Methylated-DNA-[protein]-cysteine S-methyltransferase DNA binding" evidence="9">
    <location>
        <begin position="111"/>
        <end position="188"/>
    </location>
</feature>
<dbReference type="InterPro" id="IPR014048">
    <property type="entry name" value="MethylDNA_cys_MeTrfase_DNA-bd"/>
</dbReference>
<dbReference type="NCBIfam" id="TIGR00589">
    <property type="entry name" value="ogt"/>
    <property type="match status" value="1"/>
</dbReference>
<evidence type="ECO:0000256" key="3">
    <source>
        <dbReference type="ARBA" id="ARBA00011918"/>
    </source>
</evidence>
<dbReference type="Pfam" id="PF01035">
    <property type="entry name" value="DNA_binding_1"/>
    <property type="match status" value="1"/>
</dbReference>
<dbReference type="SUPFAM" id="SSF46767">
    <property type="entry name" value="Methylated DNA-protein cysteine methyltransferase, C-terminal domain"/>
    <property type="match status" value="1"/>
</dbReference>
<dbReference type="GO" id="GO:0003908">
    <property type="term" value="F:methylated-DNA-[protein]-cysteine S-methyltransferase activity"/>
    <property type="evidence" value="ECO:0007669"/>
    <property type="project" value="UniProtKB-EC"/>
</dbReference>
<dbReference type="PROSITE" id="PS00374">
    <property type="entry name" value="MGMT"/>
    <property type="match status" value="1"/>
</dbReference>
<comment type="caution">
    <text evidence="11">The sequence shown here is derived from an EMBL/GenBank/DDBJ whole genome shotgun (WGS) entry which is preliminary data.</text>
</comment>
<accession>A0A2S5TEL3</accession>
<evidence type="ECO:0000259" key="10">
    <source>
        <dbReference type="Pfam" id="PF02870"/>
    </source>
</evidence>
<keyword evidence="12" id="KW-1185">Reference proteome</keyword>
<dbReference type="Proteomes" id="UP000238220">
    <property type="component" value="Unassembled WGS sequence"/>
</dbReference>
<dbReference type="CDD" id="cd06445">
    <property type="entry name" value="ATase"/>
    <property type="match status" value="1"/>
</dbReference>
<dbReference type="Pfam" id="PF02870">
    <property type="entry name" value="Methyltransf_1N"/>
    <property type="match status" value="1"/>
</dbReference>
<comment type="catalytic activity">
    <reaction evidence="1">
        <text>a 4-O-methyl-thymidine in DNA + L-cysteinyl-[protein] = a thymidine in DNA + S-methyl-L-cysteinyl-[protein]</text>
        <dbReference type="Rhea" id="RHEA:53428"/>
        <dbReference type="Rhea" id="RHEA-COMP:10131"/>
        <dbReference type="Rhea" id="RHEA-COMP:10132"/>
        <dbReference type="Rhea" id="RHEA-COMP:13555"/>
        <dbReference type="Rhea" id="RHEA-COMP:13556"/>
        <dbReference type="ChEBI" id="CHEBI:29950"/>
        <dbReference type="ChEBI" id="CHEBI:82612"/>
        <dbReference type="ChEBI" id="CHEBI:137386"/>
        <dbReference type="ChEBI" id="CHEBI:137387"/>
        <dbReference type="EC" id="2.1.1.63"/>
    </reaction>
</comment>
<organism evidence="11 12">
    <name type="scientific">Solimonas fluminis</name>
    <dbReference type="NCBI Taxonomy" id="2086571"/>
    <lineage>
        <taxon>Bacteria</taxon>
        <taxon>Pseudomonadati</taxon>
        <taxon>Pseudomonadota</taxon>
        <taxon>Gammaproteobacteria</taxon>
        <taxon>Nevskiales</taxon>
        <taxon>Nevskiaceae</taxon>
        <taxon>Solimonas</taxon>
    </lineage>
</organism>
<dbReference type="GO" id="GO:0032259">
    <property type="term" value="P:methylation"/>
    <property type="evidence" value="ECO:0007669"/>
    <property type="project" value="UniProtKB-KW"/>
</dbReference>
<dbReference type="GO" id="GO:0006281">
    <property type="term" value="P:DNA repair"/>
    <property type="evidence" value="ECO:0007669"/>
    <property type="project" value="UniProtKB-KW"/>
</dbReference>
<evidence type="ECO:0000259" key="9">
    <source>
        <dbReference type="Pfam" id="PF01035"/>
    </source>
</evidence>
<dbReference type="SUPFAM" id="SSF53155">
    <property type="entry name" value="Methylated DNA-protein cysteine methyltransferase domain"/>
    <property type="match status" value="1"/>
</dbReference>
<keyword evidence="5 11" id="KW-0808">Transferase</keyword>
<evidence type="ECO:0000313" key="12">
    <source>
        <dbReference type="Proteomes" id="UP000238220"/>
    </source>
</evidence>
<evidence type="ECO:0000256" key="7">
    <source>
        <dbReference type="ARBA" id="ARBA00023204"/>
    </source>
</evidence>
<dbReference type="InterPro" id="IPR036217">
    <property type="entry name" value="MethylDNA_cys_MeTrfase_DNAb"/>
</dbReference>
<gene>
    <name evidence="11" type="ORF">C3942_14305</name>
</gene>
<dbReference type="EC" id="2.1.1.63" evidence="3"/>
<evidence type="ECO:0000256" key="6">
    <source>
        <dbReference type="ARBA" id="ARBA00022763"/>
    </source>
</evidence>
<dbReference type="InterPro" id="IPR036388">
    <property type="entry name" value="WH-like_DNA-bd_sf"/>
</dbReference>
<dbReference type="Gene3D" id="1.10.10.10">
    <property type="entry name" value="Winged helix-like DNA-binding domain superfamily/Winged helix DNA-binding domain"/>
    <property type="match status" value="1"/>
</dbReference>
<dbReference type="AlphaFoldDB" id="A0A2S5TEL3"/>
<dbReference type="PANTHER" id="PTHR10815">
    <property type="entry name" value="METHYLATED-DNA--PROTEIN-CYSTEINE METHYLTRANSFERASE"/>
    <property type="match status" value="1"/>
</dbReference>
<keyword evidence="7" id="KW-0234">DNA repair</keyword>
<sequence length="192" mass="21256">MDWLEQEENLLDQWLGRLPQGSGAADVWLRRMPTPLGTLLAGATAQGIVLLEFADAARLRRAGAALRKHFGEDWVAADHPWLRQLEGELSGYFNGRRHRFEVPLVFPGTPLQQSLWQALTQLPFGSRRSYEQMAAQLGVPGAVRAVGTCNGINRLAIVVPCHRLVNKNGGLGGYGGGLWRKQRLLELEVANR</sequence>
<reference evidence="11 12" key="1">
    <citation type="submission" date="2018-02" db="EMBL/GenBank/DDBJ databases">
        <title>Genome sequencing of Solimonas sp. HR-BB.</title>
        <authorList>
            <person name="Lee Y."/>
            <person name="Jeon C.O."/>
        </authorList>
    </citation>
    <scope>NUCLEOTIDE SEQUENCE [LARGE SCALE GENOMIC DNA]</scope>
    <source>
        <strain evidence="11 12">HR-BB</strain>
    </source>
</reference>
<dbReference type="PANTHER" id="PTHR10815:SF5">
    <property type="entry name" value="METHYLATED-DNA--PROTEIN-CYSTEINE METHYLTRANSFERASE"/>
    <property type="match status" value="1"/>
</dbReference>
<keyword evidence="6" id="KW-0227">DNA damage</keyword>
<comment type="similarity">
    <text evidence="2">Belongs to the MGMT family.</text>
</comment>
<dbReference type="InterPro" id="IPR036631">
    <property type="entry name" value="MGMT_N_sf"/>
</dbReference>
<dbReference type="RefSeq" id="WP_104231030.1">
    <property type="nucleotide sequence ID" value="NZ_PSNW01000007.1"/>
</dbReference>
<keyword evidence="4 11" id="KW-0489">Methyltransferase</keyword>